<dbReference type="Pfam" id="PF02368">
    <property type="entry name" value="Big_2"/>
    <property type="match status" value="2"/>
</dbReference>
<organism evidence="1 2">
    <name type="scientific">Clostridium felsineum</name>
    <dbReference type="NCBI Taxonomy" id="36839"/>
    <lineage>
        <taxon>Bacteria</taxon>
        <taxon>Bacillati</taxon>
        <taxon>Bacillota</taxon>
        <taxon>Clostridia</taxon>
        <taxon>Eubacteriales</taxon>
        <taxon>Clostridiaceae</taxon>
        <taxon>Clostridium</taxon>
    </lineage>
</organism>
<dbReference type="STRING" id="84029.CROST_23960"/>
<dbReference type="InterPro" id="IPR008964">
    <property type="entry name" value="Invasin/intimin_cell_adhesion"/>
</dbReference>
<proteinExistence type="predicted"/>
<dbReference type="Proteomes" id="UP000190951">
    <property type="component" value="Chromosome"/>
</dbReference>
<name>A0A1S8M9V4_9CLOT</name>
<dbReference type="PANTHER" id="PTHR23019:SF0">
    <property type="entry name" value="NUCLEAR PORE MEMBRANE GLYCOPROTEIN 210"/>
    <property type="match status" value="1"/>
</dbReference>
<dbReference type="InterPro" id="IPR003343">
    <property type="entry name" value="Big_2"/>
</dbReference>
<dbReference type="AlphaFoldDB" id="A0A1S8M9V4"/>
<dbReference type="EMBL" id="CP096983">
    <property type="protein sequence ID" value="URZ11872.1"/>
    <property type="molecule type" value="Genomic_DNA"/>
</dbReference>
<keyword evidence="2" id="KW-1185">Reference proteome</keyword>
<protein>
    <submittedName>
        <fullName evidence="1">Uncharacterized protein</fullName>
    </submittedName>
</protein>
<accession>A0A1S8M9V4</accession>
<dbReference type="InterPro" id="IPR045197">
    <property type="entry name" value="NUP210-like"/>
</dbReference>
<dbReference type="SMART" id="SM00635">
    <property type="entry name" value="BID_2"/>
    <property type="match status" value="2"/>
</dbReference>
<dbReference type="PROSITE" id="PS51257">
    <property type="entry name" value="PROKAR_LIPOPROTEIN"/>
    <property type="match status" value="1"/>
</dbReference>
<reference evidence="1 2" key="1">
    <citation type="submission" date="2022-04" db="EMBL/GenBank/DDBJ databases">
        <title>Genome sequence of C. roseum typestrain.</title>
        <authorList>
            <person name="Poehlein A."/>
            <person name="Schoch T."/>
            <person name="Duerre P."/>
            <person name="Daniel R."/>
        </authorList>
    </citation>
    <scope>NUCLEOTIDE SEQUENCE [LARGE SCALE GENOMIC DNA]</scope>
    <source>
        <strain evidence="1 2">DSM 7320</strain>
    </source>
</reference>
<dbReference type="PANTHER" id="PTHR23019">
    <property type="entry name" value="NUCLEAR PORE MEMBRANE GLYCOPROTEIN GP210-RELATED"/>
    <property type="match status" value="1"/>
</dbReference>
<dbReference type="KEGG" id="crw:CROST_025890"/>
<dbReference type="Gene3D" id="2.60.40.1080">
    <property type="match status" value="2"/>
</dbReference>
<evidence type="ECO:0000313" key="2">
    <source>
        <dbReference type="Proteomes" id="UP000190951"/>
    </source>
</evidence>
<sequence>MKNKVKLSLVVFLMVMLGCFTSVLADSTGGRYQLKNNVSGYNSMATYISLDKSEISLTLGETYTLLSHNNSSNGNVLWTSSDPSIATVDSNGKVTALKTGEATITVALQDGSNLSTSCLVKVKELTTISLNKTIDSIKVGEEDSLSVVVNPVGVGVTWASSDSSIAAVDESGKIKGIKPGQATITAMTSDGKIATCSVTVTDQEVKKVKLTLYMGDGVTREYNLSEDEVNDFMNWYNARANDPKLKSYYIFNVLGKKQYILFDRIKTFDVE</sequence>
<evidence type="ECO:0000313" key="1">
    <source>
        <dbReference type="EMBL" id="URZ11872.1"/>
    </source>
</evidence>
<gene>
    <name evidence="1" type="ORF">CROST_025890</name>
</gene>
<dbReference type="SUPFAM" id="SSF49373">
    <property type="entry name" value="Invasin/intimin cell-adhesion fragments"/>
    <property type="match status" value="2"/>
</dbReference>
<dbReference type="RefSeq" id="WP_077833670.1">
    <property type="nucleotide sequence ID" value="NZ_CP096983.1"/>
</dbReference>